<dbReference type="Pfam" id="PF00005">
    <property type="entry name" value="ABC_tran"/>
    <property type="match status" value="1"/>
</dbReference>
<dbReference type="InterPro" id="IPR050166">
    <property type="entry name" value="ABC_transporter_ATP-bind"/>
</dbReference>
<dbReference type="InterPro" id="IPR027417">
    <property type="entry name" value="P-loop_NTPase"/>
</dbReference>
<dbReference type="KEGG" id="apra:G3A50_13800"/>
<dbReference type="RefSeq" id="WP_163075809.1">
    <property type="nucleotide sequence ID" value="NZ_CP048630.1"/>
</dbReference>
<dbReference type="GO" id="GO:0016887">
    <property type="term" value="F:ATP hydrolysis activity"/>
    <property type="evidence" value="ECO:0007669"/>
    <property type="project" value="InterPro"/>
</dbReference>
<keyword evidence="3" id="KW-0547">Nucleotide-binding</keyword>
<dbReference type="Proteomes" id="UP000464751">
    <property type="component" value="Chromosome"/>
</dbReference>
<dbReference type="SUPFAM" id="SSF52540">
    <property type="entry name" value="P-loop containing nucleoside triphosphate hydrolases"/>
    <property type="match status" value="1"/>
</dbReference>
<dbReference type="PANTHER" id="PTHR42788:SF13">
    <property type="entry name" value="ALIPHATIC SULFONATES IMPORT ATP-BINDING PROTEIN SSUB"/>
    <property type="match status" value="1"/>
</dbReference>
<feature type="domain" description="ABC transporter" evidence="5">
    <location>
        <begin position="29"/>
        <end position="261"/>
    </location>
</feature>
<dbReference type="EMBL" id="CP048630">
    <property type="protein sequence ID" value="QIB34666.1"/>
    <property type="molecule type" value="Genomic_DNA"/>
</dbReference>
<sequence>MISSLAITLPVIPEQAASVPVTATSDIQMDIRDVRKVYGGDADNSVVALDGVTLRIRRGEFISLLGPSGCGKSTLLNILAGFQPVSSGQILQNGRTITKPDPSRTVVFQDYALFGWMTVQQNVEFGLKAKGMPRKQRAELARSLINMVRLNGFEEKYPHQISGGMKQRAAIARALAPDPDILLMDEPFGALDAQTRVLMQEEIARISSAAGKTVVFVTHGIDEAVFLADRVVVMSPRPGRVRQEVHVPLPRPRTAEMRSDPWFVSTVNDLWETLKPEWQKGE</sequence>
<evidence type="ECO:0000256" key="2">
    <source>
        <dbReference type="ARBA" id="ARBA00022448"/>
    </source>
</evidence>
<keyword evidence="7" id="KW-1185">Reference proteome</keyword>
<evidence type="ECO:0000256" key="4">
    <source>
        <dbReference type="ARBA" id="ARBA00022840"/>
    </source>
</evidence>
<dbReference type="InterPro" id="IPR003439">
    <property type="entry name" value="ABC_transporter-like_ATP-bd"/>
</dbReference>
<accession>A0A6P1YPN6</accession>
<dbReference type="CDD" id="cd03293">
    <property type="entry name" value="ABC_NrtD_SsuB_transporters"/>
    <property type="match status" value="1"/>
</dbReference>
<proteinExistence type="inferred from homology"/>
<reference evidence="6 7" key="1">
    <citation type="submission" date="2020-02" db="EMBL/GenBank/DDBJ databases">
        <authorList>
            <person name="Li G."/>
        </authorList>
    </citation>
    <scope>NUCLEOTIDE SEQUENCE [LARGE SCALE GENOMIC DNA]</scope>
    <source>
        <strain evidence="6 7">DSM 102029</strain>
    </source>
</reference>
<comment type="similarity">
    <text evidence="1">Belongs to the ABC transporter superfamily.</text>
</comment>
<keyword evidence="4 6" id="KW-0067">ATP-binding</keyword>
<gene>
    <name evidence="6" type="ORF">G3A50_13800</name>
</gene>
<protein>
    <submittedName>
        <fullName evidence="6">ABC transporter ATP-binding protein</fullName>
    </submittedName>
</protein>
<dbReference type="PROSITE" id="PS00211">
    <property type="entry name" value="ABC_TRANSPORTER_1"/>
    <property type="match status" value="1"/>
</dbReference>
<evidence type="ECO:0000256" key="3">
    <source>
        <dbReference type="ARBA" id="ARBA00022741"/>
    </source>
</evidence>
<evidence type="ECO:0000259" key="5">
    <source>
        <dbReference type="PROSITE" id="PS50893"/>
    </source>
</evidence>
<name>A0A6P1YPN6_9HYPH</name>
<dbReference type="GO" id="GO:0005524">
    <property type="term" value="F:ATP binding"/>
    <property type="evidence" value="ECO:0007669"/>
    <property type="project" value="UniProtKB-KW"/>
</dbReference>
<evidence type="ECO:0000256" key="1">
    <source>
        <dbReference type="ARBA" id="ARBA00005417"/>
    </source>
</evidence>
<dbReference type="AlphaFoldDB" id="A0A6P1YPN6"/>
<keyword evidence="2" id="KW-0813">Transport</keyword>
<dbReference type="Gene3D" id="3.40.50.300">
    <property type="entry name" value="P-loop containing nucleotide triphosphate hydrolases"/>
    <property type="match status" value="1"/>
</dbReference>
<evidence type="ECO:0000313" key="7">
    <source>
        <dbReference type="Proteomes" id="UP000464751"/>
    </source>
</evidence>
<evidence type="ECO:0000313" key="6">
    <source>
        <dbReference type="EMBL" id="QIB34666.1"/>
    </source>
</evidence>
<dbReference type="SMART" id="SM00382">
    <property type="entry name" value="AAA"/>
    <property type="match status" value="1"/>
</dbReference>
<dbReference type="PROSITE" id="PS50893">
    <property type="entry name" value="ABC_TRANSPORTER_2"/>
    <property type="match status" value="1"/>
</dbReference>
<dbReference type="InterPro" id="IPR003593">
    <property type="entry name" value="AAA+_ATPase"/>
</dbReference>
<dbReference type="InterPro" id="IPR017871">
    <property type="entry name" value="ABC_transporter-like_CS"/>
</dbReference>
<organism evidence="6 7">
    <name type="scientific">Ancylobacter pratisalsi</name>
    <dbReference type="NCBI Taxonomy" id="1745854"/>
    <lineage>
        <taxon>Bacteria</taxon>
        <taxon>Pseudomonadati</taxon>
        <taxon>Pseudomonadota</taxon>
        <taxon>Alphaproteobacteria</taxon>
        <taxon>Hyphomicrobiales</taxon>
        <taxon>Xanthobacteraceae</taxon>
        <taxon>Ancylobacter</taxon>
    </lineage>
</organism>
<dbReference type="PANTHER" id="PTHR42788">
    <property type="entry name" value="TAURINE IMPORT ATP-BINDING PROTEIN-RELATED"/>
    <property type="match status" value="1"/>
</dbReference>